<gene>
    <name evidence="4" type="primary">KAR4</name>
    <name evidence="4" type="ORF">MCUN1_002392</name>
</gene>
<evidence type="ECO:0000256" key="2">
    <source>
        <dbReference type="ARBA" id="ARBA00023242"/>
    </source>
</evidence>
<feature type="region of interest" description="Disordered" evidence="3">
    <location>
        <begin position="40"/>
        <end position="59"/>
    </location>
</feature>
<comment type="subcellular location">
    <subcellularLocation>
        <location evidence="1">Nucleus</location>
    </subcellularLocation>
</comment>
<protein>
    <submittedName>
        <fullName evidence="4">mRNA (2'-O-methyladenosine-N(6)-)-methyltransferase</fullName>
        <ecNumber evidence="4">2.1.1.62</ecNumber>
    </submittedName>
</protein>
<keyword evidence="2" id="KW-0539">Nucleus</keyword>
<name>A0AAF0JBQ5_9BASI</name>
<evidence type="ECO:0000313" key="4">
    <source>
        <dbReference type="EMBL" id="WFD35536.1"/>
    </source>
</evidence>
<sequence length="675" mass="73192">MSARAHPRWGAVKDRHRRRASTGAVDADELAERLQRLQTAEFDARTDDAPRSSTPLGPNFDVSTQTLLNDYSQHHIDTGLSSLPGSWVHHTLDVQRCAEYVLANSYPQLERLRDAKEAVTAQCATPATYLKTDLRASLPGHPKGSHITISELIPIKFDTIIIDPPLATYAWEQDASPGTCWTWDDVAALPIQRLAAKESFVFLWVGPGSSDGLEKGREVLAKWGYRRCEDIVWVRTGDGSVRADPSPLCPSVQHCLMGIRGTVVRSSDSYFVHCNVDTDVILWEGETVPGTSIVSPVRKPHQLYRIAENFCLGSRRVELFGTNRNLRPGWLTIGLDVGPDRPEWNADAAAYVRDEYNAHFGVDPPSCPLHLRSNLVPYTPEIEFLRPKTPQAERRARLLKQAQDDSYDASSEREPNQDSPADTGAVQMFTAYPMYPAAYPAAYPAYPAAYPAAYPIAYPAYPAAYMGDAQAAMATGGVASDSHGTGAAPVYGSPYAYVNPYAAYMDPSSVYGSAFYANQAYGQTYGQAYGSQPYMNPSAYTNTNPAYGNPAYGNPSTTYTNPTITSAAPQHTPAPSKGTSAPTKHKSAAQHTPASAHATSAAYMAQAYGAPYAGAIYPWPQTYTQPAPSSARPDRSALLGQGAGGPTTVSVHSGSDVLSGAQAIVVERTQREQRM</sequence>
<dbReference type="Pfam" id="PF05063">
    <property type="entry name" value="MT-A70"/>
    <property type="match status" value="1"/>
</dbReference>
<dbReference type="AlphaFoldDB" id="A0AAF0JBQ5"/>
<organism evidence="4 5">
    <name type="scientific">Malassezia cuniculi</name>
    <dbReference type="NCBI Taxonomy" id="948313"/>
    <lineage>
        <taxon>Eukaryota</taxon>
        <taxon>Fungi</taxon>
        <taxon>Dikarya</taxon>
        <taxon>Basidiomycota</taxon>
        <taxon>Ustilaginomycotina</taxon>
        <taxon>Malasseziomycetes</taxon>
        <taxon>Malasseziales</taxon>
        <taxon>Malasseziaceae</taxon>
        <taxon>Malassezia</taxon>
    </lineage>
</organism>
<dbReference type="EMBL" id="CP119879">
    <property type="protein sequence ID" value="WFD35536.1"/>
    <property type="molecule type" value="Genomic_DNA"/>
</dbReference>
<dbReference type="PANTHER" id="PTHR13107:SF0">
    <property type="entry name" value="N6-ADENOSINE-METHYLTRANSFERASE NON-CATALYTIC SUBUNIT"/>
    <property type="match status" value="1"/>
</dbReference>
<evidence type="ECO:0000313" key="5">
    <source>
        <dbReference type="Proteomes" id="UP001219933"/>
    </source>
</evidence>
<feature type="region of interest" description="Disordered" evidence="3">
    <location>
        <begin position="625"/>
        <end position="655"/>
    </location>
</feature>
<feature type="region of interest" description="Disordered" evidence="3">
    <location>
        <begin position="551"/>
        <end position="594"/>
    </location>
</feature>
<feature type="compositionally biased region" description="Polar residues" evidence="3">
    <location>
        <begin position="554"/>
        <end position="569"/>
    </location>
</feature>
<feature type="region of interest" description="Disordered" evidence="3">
    <location>
        <begin position="402"/>
        <end position="422"/>
    </location>
</feature>
<keyword evidence="5" id="KW-1185">Reference proteome</keyword>
<dbReference type="GO" id="GO:0003729">
    <property type="term" value="F:mRNA binding"/>
    <property type="evidence" value="ECO:0007669"/>
    <property type="project" value="TreeGrafter"/>
</dbReference>
<accession>A0AAF0JBQ5</accession>
<dbReference type="PANTHER" id="PTHR13107">
    <property type="entry name" value="N6-ADENOSINE-METHYLTRANSFERASE NON-CATALYTIC SUBUNIT"/>
    <property type="match status" value="1"/>
</dbReference>
<proteinExistence type="predicted"/>
<dbReference type="GO" id="GO:0016422">
    <property type="term" value="F:mRNA (2'-O-methyladenosine-N6-)-methyltransferase activity"/>
    <property type="evidence" value="ECO:0007669"/>
    <property type="project" value="UniProtKB-EC"/>
</dbReference>
<dbReference type="GO" id="GO:0005634">
    <property type="term" value="C:nucleus"/>
    <property type="evidence" value="ECO:0007669"/>
    <property type="project" value="UniProtKB-SubCell"/>
</dbReference>
<keyword evidence="4" id="KW-0489">Methyltransferase</keyword>
<dbReference type="EC" id="2.1.1.62" evidence="4"/>
<evidence type="ECO:0000256" key="3">
    <source>
        <dbReference type="SAM" id="MobiDB-lite"/>
    </source>
</evidence>
<dbReference type="GO" id="GO:0036396">
    <property type="term" value="C:RNA N6-methyladenosine methyltransferase complex"/>
    <property type="evidence" value="ECO:0007669"/>
    <property type="project" value="TreeGrafter"/>
</dbReference>
<dbReference type="InterPro" id="IPR007757">
    <property type="entry name" value="MT-A70-like"/>
</dbReference>
<reference evidence="4" key="1">
    <citation type="submission" date="2023-03" db="EMBL/GenBank/DDBJ databases">
        <title>Mating type loci evolution in Malassezia.</title>
        <authorList>
            <person name="Coelho M.A."/>
        </authorList>
    </citation>
    <scope>NUCLEOTIDE SEQUENCE</scope>
    <source>
        <strain evidence="4">CBS 11721</strain>
    </source>
</reference>
<dbReference type="InterPro" id="IPR045123">
    <property type="entry name" value="METTL14-like"/>
</dbReference>
<evidence type="ECO:0000256" key="1">
    <source>
        <dbReference type="ARBA" id="ARBA00004123"/>
    </source>
</evidence>
<dbReference type="GO" id="GO:0032259">
    <property type="term" value="P:methylation"/>
    <property type="evidence" value="ECO:0007669"/>
    <property type="project" value="UniProtKB-KW"/>
</dbReference>
<dbReference type="Proteomes" id="UP001219933">
    <property type="component" value="Chromosome 3"/>
</dbReference>
<keyword evidence="4" id="KW-0808">Transferase</keyword>
<feature type="region of interest" description="Disordered" evidence="3">
    <location>
        <begin position="1"/>
        <end position="25"/>
    </location>
</feature>